<keyword evidence="2" id="KW-1185">Reference proteome</keyword>
<reference evidence="1 2" key="1">
    <citation type="submission" date="2019-02" db="EMBL/GenBank/DDBJ databases">
        <title>Genomic Encyclopedia of Archaeal and Bacterial Type Strains, Phase II (KMG-II): from individual species to whole genera.</title>
        <authorList>
            <person name="Goeker M."/>
        </authorList>
    </citation>
    <scope>NUCLEOTIDE SEQUENCE [LARGE SCALE GENOMIC DNA]</scope>
    <source>
        <strain evidence="1 2">DSM 21411</strain>
    </source>
</reference>
<evidence type="ECO:0000313" key="1">
    <source>
        <dbReference type="EMBL" id="RZS95776.1"/>
    </source>
</evidence>
<dbReference type="EMBL" id="SGXG01000001">
    <property type="protein sequence ID" value="RZS95776.1"/>
    <property type="molecule type" value="Genomic_DNA"/>
</dbReference>
<sequence length="128" mass="14292">MKAYNFQKLQILRSLCDHGGNTLVSFAVKKWVHAMNAKDKRKGPNESLQLPEITNSKKPLRPWRKNPCVLCGYKGFPYCFNTLICSTFLPHWISTTNTPLGIFLTNSSILAFISVSEAMVCGGVKIIG</sequence>
<evidence type="ECO:0000313" key="2">
    <source>
        <dbReference type="Proteomes" id="UP000292209"/>
    </source>
</evidence>
<organism evidence="1 2">
    <name type="scientific">Cecembia calidifontis</name>
    <dbReference type="NCBI Taxonomy" id="1187080"/>
    <lineage>
        <taxon>Bacteria</taxon>
        <taxon>Pseudomonadati</taxon>
        <taxon>Bacteroidota</taxon>
        <taxon>Cytophagia</taxon>
        <taxon>Cytophagales</taxon>
        <taxon>Cyclobacteriaceae</taxon>
        <taxon>Cecembia</taxon>
    </lineage>
</organism>
<proteinExistence type="predicted"/>
<accession>A0A4Q7P6Q1</accession>
<comment type="caution">
    <text evidence="1">The sequence shown here is derived from an EMBL/GenBank/DDBJ whole genome shotgun (WGS) entry which is preliminary data.</text>
</comment>
<dbReference type="Proteomes" id="UP000292209">
    <property type="component" value="Unassembled WGS sequence"/>
</dbReference>
<dbReference type="AlphaFoldDB" id="A0A4Q7P6Q1"/>
<protein>
    <submittedName>
        <fullName evidence="1">Uncharacterized protein</fullName>
    </submittedName>
</protein>
<name>A0A4Q7P6Q1_9BACT</name>
<gene>
    <name evidence="1" type="ORF">BC751_1318</name>
</gene>